<dbReference type="Proteomes" id="UP000182703">
    <property type="component" value="Chromosome"/>
</dbReference>
<evidence type="ECO:0000256" key="6">
    <source>
        <dbReference type="ARBA" id="ARBA00022989"/>
    </source>
</evidence>
<dbReference type="InterPro" id="IPR039421">
    <property type="entry name" value="Type_1_exporter"/>
</dbReference>
<dbReference type="Gene3D" id="1.20.1560.10">
    <property type="entry name" value="ABC transporter type 1, transmembrane domain"/>
    <property type="match status" value="1"/>
</dbReference>
<feature type="region of interest" description="Disordered" evidence="8">
    <location>
        <begin position="1"/>
        <end position="23"/>
    </location>
</feature>
<dbReference type="GO" id="GO:0005524">
    <property type="term" value="F:ATP binding"/>
    <property type="evidence" value="ECO:0007669"/>
    <property type="project" value="UniProtKB-KW"/>
</dbReference>
<dbReference type="InterPro" id="IPR036640">
    <property type="entry name" value="ABC1_TM_sf"/>
</dbReference>
<evidence type="ECO:0000313" key="13">
    <source>
        <dbReference type="Proteomes" id="UP000182703"/>
    </source>
</evidence>
<feature type="transmembrane region" description="Helical" evidence="9">
    <location>
        <begin position="283"/>
        <end position="306"/>
    </location>
</feature>
<dbReference type="Pfam" id="PF00664">
    <property type="entry name" value="ABC_membrane"/>
    <property type="match status" value="1"/>
</dbReference>
<dbReference type="GO" id="GO:0140359">
    <property type="term" value="F:ABC-type transporter activity"/>
    <property type="evidence" value="ECO:0007669"/>
    <property type="project" value="InterPro"/>
</dbReference>
<dbReference type="PANTHER" id="PTHR24221:SF654">
    <property type="entry name" value="ATP-BINDING CASSETTE SUB-FAMILY B MEMBER 6"/>
    <property type="match status" value="1"/>
</dbReference>
<dbReference type="InterPro" id="IPR003593">
    <property type="entry name" value="AAA+_ATPase"/>
</dbReference>
<dbReference type="SUPFAM" id="SSF90123">
    <property type="entry name" value="ABC transporter transmembrane region"/>
    <property type="match status" value="1"/>
</dbReference>
<organism evidence="12 13">
    <name type="scientific">Chelatococcus daeguensis</name>
    <dbReference type="NCBI Taxonomy" id="444444"/>
    <lineage>
        <taxon>Bacteria</taxon>
        <taxon>Pseudomonadati</taxon>
        <taxon>Pseudomonadota</taxon>
        <taxon>Alphaproteobacteria</taxon>
        <taxon>Hyphomicrobiales</taxon>
        <taxon>Chelatococcaceae</taxon>
        <taxon>Chelatococcus</taxon>
    </lineage>
</organism>
<evidence type="ECO:0000256" key="5">
    <source>
        <dbReference type="ARBA" id="ARBA00022840"/>
    </source>
</evidence>
<feature type="transmembrane region" description="Helical" evidence="9">
    <location>
        <begin position="91"/>
        <end position="111"/>
    </location>
</feature>
<evidence type="ECO:0000256" key="4">
    <source>
        <dbReference type="ARBA" id="ARBA00022741"/>
    </source>
</evidence>
<dbReference type="GO" id="GO:0005886">
    <property type="term" value="C:plasma membrane"/>
    <property type="evidence" value="ECO:0007669"/>
    <property type="project" value="UniProtKB-SubCell"/>
</dbReference>
<dbReference type="PANTHER" id="PTHR24221">
    <property type="entry name" value="ATP-BINDING CASSETTE SUB-FAMILY B"/>
    <property type="match status" value="1"/>
</dbReference>
<dbReference type="Gene3D" id="3.40.50.300">
    <property type="entry name" value="P-loop containing nucleotide triphosphate hydrolases"/>
    <property type="match status" value="1"/>
</dbReference>
<evidence type="ECO:0000259" key="11">
    <source>
        <dbReference type="PROSITE" id="PS50929"/>
    </source>
</evidence>
<dbReference type="KEGG" id="cdq:BOQ54_07155"/>
<accession>A0AAC9JRG7</accession>
<feature type="transmembrane region" description="Helical" evidence="9">
    <location>
        <begin position="318"/>
        <end position="339"/>
    </location>
</feature>
<evidence type="ECO:0000256" key="8">
    <source>
        <dbReference type="SAM" id="MobiDB-lite"/>
    </source>
</evidence>
<dbReference type="CDD" id="cd03253">
    <property type="entry name" value="ABCC_ATM1_transporter"/>
    <property type="match status" value="1"/>
</dbReference>
<evidence type="ECO:0000259" key="10">
    <source>
        <dbReference type="PROSITE" id="PS50893"/>
    </source>
</evidence>
<dbReference type="InterPro" id="IPR003439">
    <property type="entry name" value="ABC_transporter-like_ATP-bd"/>
</dbReference>
<protein>
    <submittedName>
        <fullName evidence="12">Metal ABC transporter permease</fullName>
    </submittedName>
</protein>
<dbReference type="FunFam" id="3.40.50.300:FF:003468">
    <property type="entry name" value="ABC transporter"/>
    <property type="match status" value="1"/>
</dbReference>
<sequence>MADQATGLAAPETAAQGPAAASHRPGIAGTMVRLWPYLWPHDRADLRLRIYIAFALLLAAKIVTVLMPYSFKWATDALTGELGGAGAQTTAPLWAGAVTLTVLYGLTRMLMAALTQLRDGVFASVAMNAVRRLALKTFEHMHQLSLRFHLERKTGGLTRVLERGRTGIEELVRLAVLQLVPTIIEFLLVMAVLWLQFDWRYAAVVFVMVVVYLAFTYQATEWRIGIRRRMNESDTDANTKAVDSLLNYETVKYFGAEEREIRRYDRSVERYERASIETYTSLAVLNAGQAVIFTLGLTAAMVMAVFDVRAGRTTVGGFVMVNAMLIQLYIPLNFMGMLYREIKQALIDIDDMFSILARHPEVSDRPGAKPLAVGEGTVRFEDVRFSYVPEREILKGISFEVPAGRTVAIVGPSGAGKSTISRLLFRFYEPSGGRILIDGQDIAAVQQASLREKIGMVPQDTVLFNDTIGYNIRYGRWEADEEEVAEAARLAQIDTFIRSLPEGYDTPVGERGLKLSGGEKQRVAIARTILKGPPILVLDEATSALDSFTEKEIQDALDRVSRGRTTLVIAHRLSTVVGADEIIVLDKGVIAERGTHDGLLAAGGLYAAMWNRQREADEAREKLKRAAEEEGESLRLSLTAG</sequence>
<comment type="similarity">
    <text evidence="2">Belongs to the ABC transporter superfamily.</text>
</comment>
<keyword evidence="7 9" id="KW-0472">Membrane</keyword>
<keyword evidence="13" id="KW-1185">Reference proteome</keyword>
<dbReference type="AlphaFoldDB" id="A0AAC9JRG7"/>
<feature type="domain" description="ABC transmembrane type-1" evidence="11">
    <location>
        <begin position="52"/>
        <end position="344"/>
    </location>
</feature>
<dbReference type="PROSITE" id="PS50929">
    <property type="entry name" value="ABC_TM1F"/>
    <property type="match status" value="1"/>
</dbReference>
<keyword evidence="3 9" id="KW-0812">Transmembrane</keyword>
<evidence type="ECO:0000256" key="3">
    <source>
        <dbReference type="ARBA" id="ARBA00022692"/>
    </source>
</evidence>
<dbReference type="InterPro" id="IPR027417">
    <property type="entry name" value="P-loop_NTPase"/>
</dbReference>
<evidence type="ECO:0000256" key="1">
    <source>
        <dbReference type="ARBA" id="ARBA00004651"/>
    </source>
</evidence>
<dbReference type="GO" id="GO:0016887">
    <property type="term" value="F:ATP hydrolysis activity"/>
    <property type="evidence" value="ECO:0007669"/>
    <property type="project" value="InterPro"/>
</dbReference>
<keyword evidence="4" id="KW-0547">Nucleotide-binding</keyword>
<feature type="transmembrane region" description="Helical" evidence="9">
    <location>
        <begin position="171"/>
        <end position="195"/>
    </location>
</feature>
<evidence type="ECO:0000313" key="12">
    <source>
        <dbReference type="EMBL" id="APF37136.1"/>
    </source>
</evidence>
<dbReference type="CDD" id="cd18582">
    <property type="entry name" value="ABC_6TM_ATM1_ABCB7"/>
    <property type="match status" value="1"/>
</dbReference>
<proteinExistence type="inferred from homology"/>
<keyword evidence="5" id="KW-0067">ATP-binding</keyword>
<dbReference type="RefSeq" id="WP_071923611.1">
    <property type="nucleotide sequence ID" value="NZ_CP018095.1"/>
</dbReference>
<dbReference type="InterPro" id="IPR011527">
    <property type="entry name" value="ABC1_TM_dom"/>
</dbReference>
<dbReference type="SUPFAM" id="SSF52540">
    <property type="entry name" value="P-loop containing nucleoside triphosphate hydrolases"/>
    <property type="match status" value="1"/>
</dbReference>
<dbReference type="Pfam" id="PF00005">
    <property type="entry name" value="ABC_tran"/>
    <property type="match status" value="1"/>
</dbReference>
<dbReference type="SMART" id="SM00382">
    <property type="entry name" value="AAA"/>
    <property type="match status" value="1"/>
</dbReference>
<feature type="transmembrane region" description="Helical" evidence="9">
    <location>
        <begin position="201"/>
        <end position="220"/>
    </location>
</feature>
<evidence type="ECO:0000256" key="2">
    <source>
        <dbReference type="ARBA" id="ARBA00005417"/>
    </source>
</evidence>
<dbReference type="InterPro" id="IPR017871">
    <property type="entry name" value="ABC_transporter-like_CS"/>
</dbReference>
<evidence type="ECO:0000256" key="9">
    <source>
        <dbReference type="SAM" id="Phobius"/>
    </source>
</evidence>
<evidence type="ECO:0000256" key="7">
    <source>
        <dbReference type="ARBA" id="ARBA00023136"/>
    </source>
</evidence>
<dbReference type="EMBL" id="CP018095">
    <property type="protein sequence ID" value="APF37136.1"/>
    <property type="molecule type" value="Genomic_DNA"/>
</dbReference>
<dbReference type="PROSITE" id="PS00211">
    <property type="entry name" value="ABC_TRANSPORTER_1"/>
    <property type="match status" value="1"/>
</dbReference>
<dbReference type="PROSITE" id="PS50893">
    <property type="entry name" value="ABC_TRANSPORTER_2"/>
    <property type="match status" value="1"/>
</dbReference>
<feature type="compositionally biased region" description="Low complexity" evidence="8">
    <location>
        <begin position="9"/>
        <end position="21"/>
    </location>
</feature>
<feature type="region of interest" description="Disordered" evidence="8">
    <location>
        <begin position="621"/>
        <end position="641"/>
    </location>
</feature>
<feature type="transmembrane region" description="Helical" evidence="9">
    <location>
        <begin position="50"/>
        <end position="71"/>
    </location>
</feature>
<gene>
    <name evidence="12" type="ORF">BOQ54_07155</name>
</gene>
<name>A0AAC9JRG7_9HYPH</name>
<comment type="subcellular location">
    <subcellularLocation>
        <location evidence="1">Cell membrane</location>
        <topology evidence="1">Multi-pass membrane protein</topology>
    </subcellularLocation>
</comment>
<reference evidence="12 13" key="1">
    <citation type="submission" date="2016-11" db="EMBL/GenBank/DDBJ databases">
        <title>Complete genome sequence of the aerobically denitrifying bacterium Chelatococcus daeguensis TAD1.</title>
        <authorList>
            <person name="Yang Y."/>
            <person name="Huang S."/>
            <person name="Lin E."/>
        </authorList>
    </citation>
    <scope>NUCLEOTIDE SEQUENCE [LARGE SCALE GENOMIC DNA]</scope>
    <source>
        <strain evidence="12 13">TAD1</strain>
    </source>
</reference>
<feature type="domain" description="ABC transporter" evidence="10">
    <location>
        <begin position="378"/>
        <end position="612"/>
    </location>
</feature>
<keyword evidence="6 9" id="KW-1133">Transmembrane helix</keyword>